<evidence type="ECO:0000313" key="4">
    <source>
        <dbReference type="EMBL" id="CCA18287.1"/>
    </source>
</evidence>
<feature type="region of interest" description="Disordered" evidence="1">
    <location>
        <begin position="1323"/>
        <end position="1351"/>
    </location>
</feature>
<evidence type="ECO:0000256" key="2">
    <source>
        <dbReference type="SAM" id="Phobius"/>
    </source>
</evidence>
<evidence type="ECO:0000256" key="3">
    <source>
        <dbReference type="SAM" id="SignalP"/>
    </source>
</evidence>
<name>F0WAW5_9STRA</name>
<feature type="region of interest" description="Disordered" evidence="1">
    <location>
        <begin position="1787"/>
        <end position="1884"/>
    </location>
</feature>
<feature type="compositionally biased region" description="Polar residues" evidence="1">
    <location>
        <begin position="1480"/>
        <end position="1493"/>
    </location>
</feature>
<gene>
    <name evidence="4" type="primary">AlNc14C48G3826</name>
    <name evidence="5" type="synonym">AlNc14C50G3963</name>
    <name evidence="4" type="ORF">ALNC14_044300</name>
    <name evidence="5" type="ORF">ALNC14_045820</name>
</gene>
<feature type="compositionally biased region" description="Polar residues" evidence="1">
    <location>
        <begin position="1737"/>
        <end position="1751"/>
    </location>
</feature>
<reference evidence="4" key="1">
    <citation type="journal article" date="2011" name="PLoS Biol.">
        <title>Gene gain and loss during evolution of obligate parasitism in the white rust pathogen of Arabidopsis thaliana.</title>
        <authorList>
            <person name="Kemen E."/>
            <person name="Gardiner A."/>
            <person name="Schultz-Larsen T."/>
            <person name="Kemen A.C."/>
            <person name="Balmuth A.L."/>
            <person name="Robert-Seilaniantz A."/>
            <person name="Bailey K."/>
            <person name="Holub E."/>
            <person name="Studholme D.J."/>
            <person name="Maclean D."/>
            <person name="Jones J.D."/>
        </authorList>
    </citation>
    <scope>NUCLEOTIDE SEQUENCE</scope>
</reference>
<keyword evidence="3" id="KW-0732">Signal</keyword>
<feature type="region of interest" description="Disordered" evidence="1">
    <location>
        <begin position="398"/>
        <end position="428"/>
    </location>
</feature>
<feature type="transmembrane region" description="Helical" evidence="2">
    <location>
        <begin position="1914"/>
        <end position="1933"/>
    </location>
</feature>
<evidence type="ECO:0000313" key="5">
    <source>
        <dbReference type="EMBL" id="CCA18439.1"/>
    </source>
</evidence>
<feature type="compositionally biased region" description="Basic and acidic residues" evidence="1">
    <location>
        <begin position="1066"/>
        <end position="1077"/>
    </location>
</feature>
<feature type="region of interest" description="Disordered" evidence="1">
    <location>
        <begin position="1173"/>
        <end position="1223"/>
    </location>
</feature>
<organism evidence="4">
    <name type="scientific">Albugo laibachii Nc14</name>
    <dbReference type="NCBI Taxonomy" id="890382"/>
    <lineage>
        <taxon>Eukaryota</taxon>
        <taxon>Sar</taxon>
        <taxon>Stramenopiles</taxon>
        <taxon>Oomycota</taxon>
        <taxon>Peronosporomycetes</taxon>
        <taxon>Albuginales</taxon>
        <taxon>Albuginaceae</taxon>
        <taxon>Albugo</taxon>
    </lineage>
</organism>
<proteinExistence type="predicted"/>
<feature type="region of interest" description="Disordered" evidence="1">
    <location>
        <begin position="1737"/>
        <end position="1774"/>
    </location>
</feature>
<protein>
    <submittedName>
        <fullName evidence="4">Uncharacterized protein AlNc14C48G3826</fullName>
    </submittedName>
    <submittedName>
        <fullName evidence="5">Uncharacterized protein AlNc14C50G3963</fullName>
    </submittedName>
</protein>
<keyword evidence="2" id="KW-0472">Membrane</keyword>
<dbReference type="EMBL" id="FR824093">
    <property type="protein sequence ID" value="CCA18287.1"/>
    <property type="molecule type" value="Genomic_DNA"/>
</dbReference>
<feature type="compositionally biased region" description="Polar residues" evidence="1">
    <location>
        <begin position="1506"/>
        <end position="1519"/>
    </location>
</feature>
<keyword evidence="2" id="KW-0812">Transmembrane</keyword>
<reference evidence="4" key="2">
    <citation type="submission" date="2011-02" db="EMBL/GenBank/DDBJ databases">
        <authorList>
            <person name="MacLean D."/>
        </authorList>
    </citation>
    <scope>NUCLEOTIDE SEQUENCE</scope>
</reference>
<dbReference type="EMBL" id="FR824095">
    <property type="protein sequence ID" value="CCA18439.1"/>
    <property type="molecule type" value="Genomic_DNA"/>
</dbReference>
<feature type="chain" id="PRO_5010831133" evidence="3">
    <location>
        <begin position="19"/>
        <end position="1955"/>
    </location>
</feature>
<keyword evidence="2" id="KW-1133">Transmembrane helix</keyword>
<feature type="region of interest" description="Disordered" evidence="1">
    <location>
        <begin position="1473"/>
        <end position="1519"/>
    </location>
</feature>
<feature type="compositionally biased region" description="Low complexity" evidence="1">
    <location>
        <begin position="419"/>
        <end position="428"/>
    </location>
</feature>
<feature type="region of interest" description="Disordered" evidence="1">
    <location>
        <begin position="1130"/>
        <end position="1152"/>
    </location>
</feature>
<evidence type="ECO:0000256" key="1">
    <source>
        <dbReference type="SAM" id="MobiDB-lite"/>
    </source>
</evidence>
<feature type="region of interest" description="Disordered" evidence="1">
    <location>
        <begin position="1051"/>
        <end position="1090"/>
    </location>
</feature>
<accession>F0WAW5</accession>
<sequence>MILLQCLLLSWFCLSLSTTRVNKRKCDQVLFEKFSRSPLPYSVLQSAANDPSSLFPCTLNTELQKGNSIVVVLAISDCLNDEDFEIIRSWIDQLGSKADTTKYLKNRDNVQLKFHTVIVNGNCPTQPINNHQYQTVNNYGDSTNNIELKGPYATARTLVASTFTREAKNRKRAAIFSVYGKVLPNFPPMYAPDRPVAVISFSNDITCLKRVISYQQVVQVENNFNFQICDSGSICQAENTDGFKLRNLREIFLFNPISSLRSWQCPSLKNGIPVSYLDASNNPNCFCGCPAGYTIDAGRESAQCIRKETEQCSCTWSNEGPFYHEVKPGDNFPQCPFSNISSSWKIPVPFPFDSFTSGKRTISLEDKHEVTGSRIELGSQKKSLVVYEHGSISTQLNGKECDQKQPLPSKLKPNKVKPYPDSYPSSSPSTYSWNDYHKDGQSRIDMLTFPGYGQYALTLTAYDLTGSYDKAGKTPQLSSSKCEGCLAIIDKTRPRKTETCPTRFCEGSECESSAGFAVSTVSNLDRANSAIMDLYKVQQTASNDACSVQNRCDEELFELKDFFATTYIKQSNYRSGEECFNSDHFRLALLRSSSTKTNPFGSTDILQKSVPVAEGQCQRCCRLSMKLQERWVDYSCNFKFYTERCEGIFGEGCELDQCLQFHGDTLVTATASVAPSYMNDSAIVKKSLPNGELQTQTQIHRSLDCTESNPDCIFKASMDSLIVRHENFNFDLLDKNSEFPAANYVFWRYKVSSDSSSQWQQFAEHQEQAWKSNETEIIVEAWTQCGLAYRSTFNIVLRRVPPVTICNYFPSMWYQATTPRPNAGNALCSYKKSNFLELTFNYHPNVGSTNSPNHPDARVSNIMCTIEYQGTPATEILRKECSGSEVVKHFAIDLPRTQPSTDSVITRCQFTYTDPSGGSNTQRCDQTFSIAVCQDSDKAVADPKCKSDTCPATKSSVYELCYGNRIFMTPDRRTVLTEIEKGCCPTCGARASCVPILKTQGNAKSLMRCEPTRPPPAPKNSAYGQANSNYRVLTSNTLLSRDSIQEGNEMIDEQNAPETRQFPFKTSDEVPETERPQNENVEVPPTLESNEDKKRQFIAGQAQNQNEVQASVDKNRPEFQVHRTFARNPEDIISQPGQGDNQEFADIKRQDRGPVRPREYRTFKKNPTLANVRRQSNDAADNEQIPSFQGIDQRFKVDATPRRSEYSTSNSDSPIVPYPEQGPDQVVDGQGSVGPGGNIPLVQNQGEWSPDIGVNNPEAQENGQGYIGAGGYIPPVQNQGQGSPGAVENYPVPQVSGRGYGGASGGLLGGLLSPLTQILGRGRGGASGNIPPYQNNAQGYVDGRNNVPREQGTTYVVPNNKSSRGPSLVHVSLGGNMPGLIGGQGAVSVGGNNPGVHIGGQGSLGVGGILPGAQIGGQGSVGVGGNIPLVQVQGQGSLGVGGNNPGSQVNGRGYGGAGGGLLGGLFSPLHQILGPGRGNARSNTPSYQNNSQGYVDGRNNIPRAQGSDNLGLTSNTPGSVQASVDGNVLGLIGGQGSVSLGGNTPRTNVNGQGSVGGGGTIPLVQVRGQGSLGVGGNNPGLQVNGQGSLGVGGNNVGAQVTGQGSVGAGARGNNPGLQVNGQGSLGIGGNNGGAQVNDQGSLGVGRSNAGAQVNDQGSVGVGGNNAGAQVNGQGSLGVGRTNAGAQVNGQGSVGAGGNIPLIQAKGQGSVGVGGNNPRAQINGQGFVSARGLLDVGENNSAPSVNAISSPDQHPPQAGDERNVQPPNDQIQVIDEGNTPRDINQAQESSILTSNPPPSAGIYGPQNRGKNPTARSDQAILSTNGGSEQKYQQNPEKALKKAKKQRPFEAAVNVGENKTSKDTQSGTSQFLKERDSNNNGRFNTKDEGYVRVAGRVLASASNAATSYISQPQNHAAQLAVMGSAFLGVIILAVARRRRQSLQVNQYAGDAYFELLS</sequence>
<feature type="compositionally biased region" description="Polar residues" evidence="1">
    <location>
        <begin position="1173"/>
        <end position="1187"/>
    </location>
</feature>
<feature type="compositionally biased region" description="Polar residues" evidence="1">
    <location>
        <begin position="1807"/>
        <end position="1834"/>
    </location>
</feature>
<feature type="compositionally biased region" description="Basic and acidic residues" evidence="1">
    <location>
        <begin position="1193"/>
        <end position="1205"/>
    </location>
</feature>
<dbReference type="HOGENOM" id="CLU_234713_0_0_1"/>
<feature type="signal peptide" evidence="3">
    <location>
        <begin position="1"/>
        <end position="18"/>
    </location>
</feature>